<feature type="domain" description="Protein kinase" evidence="9">
    <location>
        <begin position="1"/>
        <end position="73"/>
    </location>
</feature>
<dbReference type="Gene3D" id="1.10.510.10">
    <property type="entry name" value="Transferase(Phosphotransferase) domain 1"/>
    <property type="match status" value="1"/>
</dbReference>
<reference evidence="10 11" key="1">
    <citation type="journal article" date="2019" name="PLoS Biol.">
        <title>Sex chromosomes control vertical transmission of feminizing Wolbachia symbionts in an isopod.</title>
        <authorList>
            <person name="Becking T."/>
            <person name="Chebbi M.A."/>
            <person name="Giraud I."/>
            <person name="Moumen B."/>
            <person name="Laverre T."/>
            <person name="Caubet Y."/>
            <person name="Peccoud J."/>
            <person name="Gilbert C."/>
            <person name="Cordaux R."/>
        </authorList>
    </citation>
    <scope>NUCLEOTIDE SEQUENCE [LARGE SCALE GENOMIC DNA]</scope>
    <source>
        <strain evidence="10">ANa2</strain>
        <tissue evidence="10">Whole body excluding digestive tract and cuticle</tissue>
    </source>
</reference>
<evidence type="ECO:0000313" key="10">
    <source>
        <dbReference type="EMBL" id="KAB7506753.1"/>
    </source>
</evidence>
<dbReference type="InterPro" id="IPR011009">
    <property type="entry name" value="Kinase-like_dom_sf"/>
</dbReference>
<dbReference type="GO" id="GO:0004674">
    <property type="term" value="F:protein serine/threonine kinase activity"/>
    <property type="evidence" value="ECO:0007669"/>
    <property type="project" value="UniProtKB-KW"/>
</dbReference>
<evidence type="ECO:0000256" key="1">
    <source>
        <dbReference type="ARBA" id="ARBA00012513"/>
    </source>
</evidence>
<evidence type="ECO:0000256" key="6">
    <source>
        <dbReference type="ARBA" id="ARBA00022840"/>
    </source>
</evidence>
<dbReference type="InterPro" id="IPR000719">
    <property type="entry name" value="Prot_kinase_dom"/>
</dbReference>
<gene>
    <name evidence="10" type="primary">ARK1</name>
    <name evidence="10" type="ORF">Anas_01738</name>
</gene>
<dbReference type="OrthoDB" id="248923at2759"/>
<feature type="non-terminal residue" evidence="10">
    <location>
        <position position="1"/>
    </location>
</feature>
<dbReference type="PANTHER" id="PTHR44899">
    <property type="entry name" value="CAMK FAMILY PROTEIN KINASE"/>
    <property type="match status" value="1"/>
</dbReference>
<keyword evidence="4" id="KW-0547">Nucleotide-binding</keyword>
<evidence type="ECO:0000256" key="2">
    <source>
        <dbReference type="ARBA" id="ARBA00022527"/>
    </source>
</evidence>
<dbReference type="PANTHER" id="PTHR44899:SF3">
    <property type="entry name" value="SERINE_THREONINE-PROTEIN KINASE NEK1"/>
    <property type="match status" value="1"/>
</dbReference>
<name>A0A5N5TKQ3_9CRUS</name>
<dbReference type="SUPFAM" id="SSF56112">
    <property type="entry name" value="Protein kinase-like (PK-like)"/>
    <property type="match status" value="1"/>
</dbReference>
<comment type="caution">
    <text evidence="10">The sequence shown here is derived from an EMBL/GenBank/DDBJ whole genome shotgun (WGS) entry which is preliminary data.</text>
</comment>
<dbReference type="Proteomes" id="UP000326759">
    <property type="component" value="Unassembled WGS sequence"/>
</dbReference>
<accession>A0A5N5TKQ3</accession>
<evidence type="ECO:0000313" key="11">
    <source>
        <dbReference type="Proteomes" id="UP000326759"/>
    </source>
</evidence>
<comment type="catalytic activity">
    <reaction evidence="7">
        <text>L-threonyl-[protein] + ATP = O-phospho-L-threonyl-[protein] + ADP + H(+)</text>
        <dbReference type="Rhea" id="RHEA:46608"/>
        <dbReference type="Rhea" id="RHEA-COMP:11060"/>
        <dbReference type="Rhea" id="RHEA-COMP:11605"/>
        <dbReference type="ChEBI" id="CHEBI:15378"/>
        <dbReference type="ChEBI" id="CHEBI:30013"/>
        <dbReference type="ChEBI" id="CHEBI:30616"/>
        <dbReference type="ChEBI" id="CHEBI:61977"/>
        <dbReference type="ChEBI" id="CHEBI:456216"/>
        <dbReference type="EC" id="2.7.11.1"/>
    </reaction>
</comment>
<dbReference type="PROSITE" id="PS50011">
    <property type="entry name" value="PROTEIN_KINASE_DOM"/>
    <property type="match status" value="1"/>
</dbReference>
<comment type="catalytic activity">
    <reaction evidence="8">
        <text>L-seryl-[protein] + ATP = O-phospho-L-seryl-[protein] + ADP + H(+)</text>
        <dbReference type="Rhea" id="RHEA:17989"/>
        <dbReference type="Rhea" id="RHEA-COMP:9863"/>
        <dbReference type="Rhea" id="RHEA-COMP:11604"/>
        <dbReference type="ChEBI" id="CHEBI:15378"/>
        <dbReference type="ChEBI" id="CHEBI:29999"/>
        <dbReference type="ChEBI" id="CHEBI:30616"/>
        <dbReference type="ChEBI" id="CHEBI:83421"/>
        <dbReference type="ChEBI" id="CHEBI:456216"/>
        <dbReference type="EC" id="2.7.11.1"/>
    </reaction>
</comment>
<evidence type="ECO:0000259" key="9">
    <source>
        <dbReference type="PROSITE" id="PS50011"/>
    </source>
</evidence>
<keyword evidence="6" id="KW-0067">ATP-binding</keyword>
<evidence type="ECO:0000256" key="3">
    <source>
        <dbReference type="ARBA" id="ARBA00022679"/>
    </source>
</evidence>
<feature type="non-terminal residue" evidence="10">
    <location>
        <position position="114"/>
    </location>
</feature>
<dbReference type="Pfam" id="PF00069">
    <property type="entry name" value="Pkinase"/>
    <property type="match status" value="1"/>
</dbReference>
<sequence length="114" mass="13100">CEGKQYDEKSDIWALGCILYEMACLQKTFEGPICSIKGNYSPGFRQLVRDLLQRDPEFRPTACEIVTDRLPELLAQFDFESLGVDEIDEQLRLSIESGRHSPTWKNVLFILGEK</sequence>
<keyword evidence="11" id="KW-1185">Reference proteome</keyword>
<evidence type="ECO:0000256" key="8">
    <source>
        <dbReference type="ARBA" id="ARBA00048679"/>
    </source>
</evidence>
<proteinExistence type="predicted"/>
<protein>
    <recommendedName>
        <fullName evidence="1">non-specific serine/threonine protein kinase</fullName>
        <ecNumber evidence="1">2.7.11.1</ecNumber>
    </recommendedName>
</protein>
<dbReference type="EC" id="2.7.11.1" evidence="1"/>
<keyword evidence="5 10" id="KW-0418">Kinase</keyword>
<organism evidence="10 11">
    <name type="scientific">Armadillidium nasatum</name>
    <dbReference type="NCBI Taxonomy" id="96803"/>
    <lineage>
        <taxon>Eukaryota</taxon>
        <taxon>Metazoa</taxon>
        <taxon>Ecdysozoa</taxon>
        <taxon>Arthropoda</taxon>
        <taxon>Crustacea</taxon>
        <taxon>Multicrustacea</taxon>
        <taxon>Malacostraca</taxon>
        <taxon>Eumalacostraca</taxon>
        <taxon>Peracarida</taxon>
        <taxon>Isopoda</taxon>
        <taxon>Oniscidea</taxon>
        <taxon>Crinocheta</taxon>
        <taxon>Armadillidiidae</taxon>
        <taxon>Armadillidium</taxon>
    </lineage>
</organism>
<keyword evidence="2" id="KW-0723">Serine/threonine-protein kinase</keyword>
<keyword evidence="3" id="KW-0808">Transferase</keyword>
<evidence type="ECO:0000256" key="4">
    <source>
        <dbReference type="ARBA" id="ARBA00022741"/>
    </source>
</evidence>
<evidence type="ECO:0000256" key="7">
    <source>
        <dbReference type="ARBA" id="ARBA00047899"/>
    </source>
</evidence>
<evidence type="ECO:0000256" key="5">
    <source>
        <dbReference type="ARBA" id="ARBA00022777"/>
    </source>
</evidence>
<dbReference type="AlphaFoldDB" id="A0A5N5TKQ3"/>
<dbReference type="EMBL" id="SEYY01000679">
    <property type="protein sequence ID" value="KAB7506753.1"/>
    <property type="molecule type" value="Genomic_DNA"/>
</dbReference>
<dbReference type="GO" id="GO:0005524">
    <property type="term" value="F:ATP binding"/>
    <property type="evidence" value="ECO:0007669"/>
    <property type="project" value="UniProtKB-KW"/>
</dbReference>
<dbReference type="InterPro" id="IPR051131">
    <property type="entry name" value="NEK_Ser/Thr_kinase_NIMA"/>
</dbReference>